<dbReference type="InterPro" id="IPR026010">
    <property type="entry name" value="NSP1/NUP62"/>
</dbReference>
<evidence type="ECO:0000256" key="10">
    <source>
        <dbReference type="ARBA" id="ARBA00023242"/>
    </source>
</evidence>
<feature type="region of interest" description="Disordered" evidence="14">
    <location>
        <begin position="1"/>
        <end position="400"/>
    </location>
</feature>
<dbReference type="Gene3D" id="1.20.5.170">
    <property type="match status" value="1"/>
</dbReference>
<feature type="domain" description="Nucleoporin NSP1-like C-terminal" evidence="15">
    <location>
        <begin position="404"/>
        <end position="505"/>
    </location>
</feature>
<keyword evidence="6" id="KW-0509">mRNA transport</keyword>
<sequence length="634" mass="63804">MSNPFQFGKPATTSGESTAPSTSPFGQNASGSSGGSGIFGHIGSALTTGPAQSPMFGGAATTQPSSLFGQGSSSSPAFSLKPADQKRPSAPIFGATPNKPAESGQQQGGNLFGEVGKQSSAPSMLGSATPAPASGGLFGGLSTTPAGPPPTSTGQPAFGQAPQSAAGASTLFGAKSATPSTTTASTQPTAAAGGGLFGGAAKSDSTPAFGSGGLFGNIGGDKQAATNQAVKGDGKPNLFAGPASTPTTTTQATGSLFSTPATSAEKPAPPAFSFPSATTSSGTPTTTTTPTAPATGGLFGALGTPKTSAPTDASKTAITQAPPPSLFSLTKPSETTSAAPTLGTTATTPATTSGATTTATTTATSAPTTGAPTTTATTTGTTTAPATTTAGATTLGASTVGPALPAQSRLKNKTMDEIITRWATDLAKYQKQFQEQAEQVADWDRMLVENITRAQKLYASTVDADRATQEVERQLAAVEGQQDELSSWLDRYEQEVEALLSKQVGAGDTLQGPDQERERTYKLAERLSERLNDMGQDLTSMIEEVNSASANLSKTTKADEPISQIVRILNSHLSQLQLIDQGTAALRAKINTAQKAGSSFNGLQSQYGGYRSGTPGSISGSAAEDFYRAYMGRR</sequence>
<evidence type="ECO:0000256" key="3">
    <source>
        <dbReference type="ARBA" id="ARBA00004620"/>
    </source>
</evidence>
<proteinExistence type="inferred from homology"/>
<dbReference type="GO" id="GO:0005543">
    <property type="term" value="F:phospholipid binding"/>
    <property type="evidence" value="ECO:0007669"/>
    <property type="project" value="TreeGrafter"/>
</dbReference>
<evidence type="ECO:0000256" key="1">
    <source>
        <dbReference type="ARBA" id="ARBA00004335"/>
    </source>
</evidence>
<dbReference type="AlphaFoldDB" id="A0A0J6YCS1"/>
<evidence type="ECO:0000256" key="14">
    <source>
        <dbReference type="SAM" id="MobiDB-lite"/>
    </source>
</evidence>
<feature type="compositionally biased region" description="Low complexity" evidence="14">
    <location>
        <begin position="173"/>
        <end position="191"/>
    </location>
</feature>
<evidence type="ECO:0000256" key="2">
    <source>
        <dbReference type="ARBA" id="ARBA00004567"/>
    </source>
</evidence>
<evidence type="ECO:0000256" key="7">
    <source>
        <dbReference type="ARBA" id="ARBA00022927"/>
    </source>
</evidence>
<evidence type="ECO:0000256" key="5">
    <source>
        <dbReference type="ARBA" id="ARBA00022448"/>
    </source>
</evidence>
<dbReference type="InterPro" id="IPR007758">
    <property type="entry name" value="Nucleoporin_NSP1_C"/>
</dbReference>
<comment type="subcellular location">
    <subcellularLocation>
        <location evidence="1">Nucleus membrane</location>
        <topology evidence="1">Peripheral membrane protein</topology>
        <orientation evidence="1">Cytoplasmic side</orientation>
    </subcellularLocation>
    <subcellularLocation>
        <location evidence="3">Nucleus membrane</location>
        <topology evidence="3">Peripheral membrane protein</topology>
        <orientation evidence="3">Nucleoplasmic side</orientation>
    </subcellularLocation>
    <subcellularLocation>
        <location evidence="2">Nucleus</location>
        <location evidence="2">Nuclear pore complex</location>
    </subcellularLocation>
</comment>
<dbReference type="Proteomes" id="UP000054565">
    <property type="component" value="Unassembled WGS sequence"/>
</dbReference>
<feature type="compositionally biased region" description="Gly residues" evidence="14">
    <location>
        <begin position="210"/>
        <end position="219"/>
    </location>
</feature>
<feature type="compositionally biased region" description="Polar residues" evidence="14">
    <location>
        <begin position="1"/>
        <end position="29"/>
    </location>
</feature>
<dbReference type="GO" id="GO:0051028">
    <property type="term" value="P:mRNA transport"/>
    <property type="evidence" value="ECO:0007669"/>
    <property type="project" value="UniProtKB-KW"/>
</dbReference>
<evidence type="ECO:0000256" key="6">
    <source>
        <dbReference type="ARBA" id="ARBA00022816"/>
    </source>
</evidence>
<organism evidence="16 17">
    <name type="scientific">Coccidioides immitis RMSCC 2394</name>
    <dbReference type="NCBI Taxonomy" id="404692"/>
    <lineage>
        <taxon>Eukaryota</taxon>
        <taxon>Fungi</taxon>
        <taxon>Dikarya</taxon>
        <taxon>Ascomycota</taxon>
        <taxon>Pezizomycotina</taxon>
        <taxon>Eurotiomycetes</taxon>
        <taxon>Eurotiomycetidae</taxon>
        <taxon>Onygenales</taxon>
        <taxon>Onygenaceae</taxon>
        <taxon>Coccidioides</taxon>
    </lineage>
</organism>
<keyword evidence="9" id="KW-0906">Nuclear pore complex</keyword>
<evidence type="ECO:0000259" key="15">
    <source>
        <dbReference type="Pfam" id="PF05064"/>
    </source>
</evidence>
<evidence type="ECO:0000256" key="4">
    <source>
        <dbReference type="ARBA" id="ARBA00005911"/>
    </source>
</evidence>
<feature type="compositionally biased region" description="Low complexity" evidence="14">
    <location>
        <begin position="241"/>
        <end position="255"/>
    </location>
</feature>
<accession>A0A0J6YCS1</accession>
<dbReference type="FunFam" id="1.20.5.170:FF:000040">
    <property type="entry name" value="Nuclear pore glycoprotein p62"/>
    <property type="match status" value="1"/>
</dbReference>
<dbReference type="PANTHER" id="PTHR12084:SF0">
    <property type="entry name" value="NUCLEAR PORE GLYCOPROTEIN P62"/>
    <property type="match status" value="1"/>
</dbReference>
<evidence type="ECO:0000256" key="8">
    <source>
        <dbReference type="ARBA" id="ARBA00023010"/>
    </source>
</evidence>
<dbReference type="GO" id="GO:0017056">
    <property type="term" value="F:structural constituent of nuclear pore"/>
    <property type="evidence" value="ECO:0007669"/>
    <property type="project" value="InterPro"/>
</dbReference>
<dbReference type="EMBL" id="DS028095">
    <property type="protein sequence ID" value="KMP04678.1"/>
    <property type="molecule type" value="Genomic_DNA"/>
</dbReference>
<evidence type="ECO:0000313" key="17">
    <source>
        <dbReference type="Proteomes" id="UP000054565"/>
    </source>
</evidence>
<dbReference type="GO" id="GO:0044613">
    <property type="term" value="C:nuclear pore central transport channel"/>
    <property type="evidence" value="ECO:0007669"/>
    <property type="project" value="TreeGrafter"/>
</dbReference>
<evidence type="ECO:0000256" key="13">
    <source>
        <dbReference type="ARBA" id="ARBA00081079"/>
    </source>
</evidence>
<keyword evidence="7" id="KW-0653">Protein transport</keyword>
<dbReference type="STRING" id="404692.A0A0J6YCS1"/>
<evidence type="ECO:0000256" key="12">
    <source>
        <dbReference type="ARBA" id="ARBA00078941"/>
    </source>
</evidence>
<reference evidence="17" key="1">
    <citation type="journal article" date="2010" name="Genome Res.">
        <title>Population genomic sequencing of Coccidioides fungi reveals recent hybridization and transposon control.</title>
        <authorList>
            <person name="Neafsey D.E."/>
            <person name="Barker B.M."/>
            <person name="Sharpton T.J."/>
            <person name="Stajich J.E."/>
            <person name="Park D.J."/>
            <person name="Whiston E."/>
            <person name="Hung C.-Y."/>
            <person name="McMahan C."/>
            <person name="White J."/>
            <person name="Sykes S."/>
            <person name="Heiman D."/>
            <person name="Young S."/>
            <person name="Zeng Q."/>
            <person name="Abouelleil A."/>
            <person name="Aftuck L."/>
            <person name="Bessette D."/>
            <person name="Brown A."/>
            <person name="FitzGerald M."/>
            <person name="Lui A."/>
            <person name="Macdonald J.P."/>
            <person name="Priest M."/>
            <person name="Orbach M.J."/>
            <person name="Galgiani J.N."/>
            <person name="Kirkland T.N."/>
            <person name="Cole G.T."/>
            <person name="Birren B.W."/>
            <person name="Henn M.R."/>
            <person name="Taylor J.W."/>
            <person name="Rounsley S.D."/>
        </authorList>
    </citation>
    <scope>NUCLEOTIDE SEQUENCE [LARGE SCALE GENOMIC DNA]</scope>
    <source>
        <strain evidence="17">RMSCC 2394</strain>
    </source>
</reference>
<evidence type="ECO:0000256" key="9">
    <source>
        <dbReference type="ARBA" id="ARBA00023132"/>
    </source>
</evidence>
<dbReference type="PANTHER" id="PTHR12084">
    <property type="entry name" value="NUCLEAR PORE GLYCOPROTEIN P62-RELATED"/>
    <property type="match status" value="1"/>
</dbReference>
<dbReference type="GO" id="GO:0006405">
    <property type="term" value="P:RNA export from nucleus"/>
    <property type="evidence" value="ECO:0007669"/>
    <property type="project" value="TreeGrafter"/>
</dbReference>
<dbReference type="GO" id="GO:0006606">
    <property type="term" value="P:protein import into nucleus"/>
    <property type="evidence" value="ECO:0007669"/>
    <property type="project" value="TreeGrafter"/>
</dbReference>
<dbReference type="OrthoDB" id="344345at2759"/>
<keyword evidence="8" id="KW-0811">Translocation</keyword>
<keyword evidence="10" id="KW-0539">Nucleus</keyword>
<feature type="compositionally biased region" description="Polar residues" evidence="14">
    <location>
        <begin position="306"/>
        <end position="319"/>
    </location>
</feature>
<feature type="compositionally biased region" description="Low complexity" evidence="14">
    <location>
        <begin position="63"/>
        <end position="76"/>
    </location>
</feature>
<dbReference type="GO" id="GO:0031965">
    <property type="term" value="C:nuclear membrane"/>
    <property type="evidence" value="ECO:0007669"/>
    <property type="project" value="UniProtKB-SubCell"/>
</dbReference>
<keyword evidence="5" id="KW-0813">Transport</keyword>
<evidence type="ECO:0000256" key="11">
    <source>
        <dbReference type="ARBA" id="ARBA00068864"/>
    </source>
</evidence>
<feature type="compositionally biased region" description="Low complexity" evidence="14">
    <location>
        <begin position="273"/>
        <end position="305"/>
    </location>
</feature>
<comment type="similarity">
    <text evidence="4">Belongs to the nucleoporin NSP1/NUP62 family.</text>
</comment>
<gene>
    <name evidence="16" type="ORF">CIRG_04359</name>
</gene>
<dbReference type="Pfam" id="PF05064">
    <property type="entry name" value="Nsp1_C"/>
    <property type="match status" value="1"/>
</dbReference>
<evidence type="ECO:0000313" key="16">
    <source>
        <dbReference type="EMBL" id="KMP04678.1"/>
    </source>
</evidence>
<protein>
    <recommendedName>
        <fullName evidence="11">Nucleoporin NSP1</fullName>
    </recommendedName>
    <alternativeName>
        <fullName evidence="12">Nuclear pore protein NSP1</fullName>
    </alternativeName>
    <alternativeName>
        <fullName evidence="13">Nucleoskeletal-like protein</fullName>
    </alternativeName>
</protein>
<name>A0A0J6YCS1_COCIT</name>
<feature type="compositionally biased region" description="Low complexity" evidence="14">
    <location>
        <begin position="335"/>
        <end position="399"/>
    </location>
</feature>